<keyword evidence="5" id="KW-0804">Transcription</keyword>
<dbReference type="GO" id="GO:0006351">
    <property type="term" value="P:DNA-templated transcription"/>
    <property type="evidence" value="ECO:0007669"/>
    <property type="project" value="UniProtKB-UniRule"/>
</dbReference>
<reference evidence="9" key="1">
    <citation type="submission" date="2022-12" db="EMBL/GenBank/DDBJ databases">
        <title>Draft genome assemblies for two species of Escallonia (Escalloniales).</title>
        <authorList>
            <person name="Chanderbali A."/>
            <person name="Dervinis C."/>
            <person name="Anghel I."/>
            <person name="Soltis D."/>
            <person name="Soltis P."/>
            <person name="Zapata F."/>
        </authorList>
    </citation>
    <scope>NUCLEOTIDE SEQUENCE</scope>
    <source>
        <strain evidence="9">UCBG64.0493</strain>
        <tissue evidence="9">Leaf</tissue>
    </source>
</reference>
<evidence type="ECO:0000256" key="1">
    <source>
        <dbReference type="ARBA" id="ARBA00004123"/>
    </source>
</evidence>
<feature type="domain" description="QLQ" evidence="7">
    <location>
        <begin position="132"/>
        <end position="167"/>
    </location>
</feature>
<comment type="domain">
    <text evidence="5">The QLQ domain and WRC domain may be involved in protein-protein interaction and DNA-binding, respectively.</text>
</comment>
<dbReference type="Pfam" id="PF08879">
    <property type="entry name" value="WRC"/>
    <property type="match status" value="1"/>
</dbReference>
<feature type="region of interest" description="Disordered" evidence="6">
    <location>
        <begin position="397"/>
        <end position="416"/>
    </location>
</feature>
<gene>
    <name evidence="9" type="ORF">RJ639_001133</name>
</gene>
<keyword evidence="10" id="KW-1185">Reference proteome</keyword>
<comment type="function">
    <text evidence="5">Transcription activator.</text>
</comment>
<evidence type="ECO:0000256" key="6">
    <source>
        <dbReference type="SAM" id="MobiDB-lite"/>
    </source>
</evidence>
<evidence type="ECO:0000259" key="8">
    <source>
        <dbReference type="PROSITE" id="PS51667"/>
    </source>
</evidence>
<dbReference type="Pfam" id="PF08880">
    <property type="entry name" value="QLQ"/>
    <property type="match status" value="1"/>
</dbReference>
<evidence type="ECO:0000256" key="3">
    <source>
        <dbReference type="ARBA" id="ARBA00023242"/>
    </source>
</evidence>
<dbReference type="GO" id="GO:0005524">
    <property type="term" value="F:ATP binding"/>
    <property type="evidence" value="ECO:0007669"/>
    <property type="project" value="UniProtKB-UniRule"/>
</dbReference>
<dbReference type="GO" id="GO:0006355">
    <property type="term" value="P:regulation of DNA-templated transcription"/>
    <property type="evidence" value="ECO:0007669"/>
    <property type="project" value="InterPro"/>
</dbReference>
<comment type="subcellular location">
    <subcellularLocation>
        <location evidence="1 4 5">Nucleus</location>
    </subcellularLocation>
</comment>
<keyword evidence="5" id="KW-0805">Transcription regulation</keyword>
<feature type="region of interest" description="Disordered" evidence="6">
    <location>
        <begin position="223"/>
        <end position="246"/>
    </location>
</feature>
<evidence type="ECO:0000256" key="5">
    <source>
        <dbReference type="RuleBase" id="RU367127"/>
    </source>
</evidence>
<dbReference type="AlphaFoldDB" id="A0AA88XQT5"/>
<dbReference type="GO" id="GO:0005634">
    <property type="term" value="C:nucleus"/>
    <property type="evidence" value="ECO:0007669"/>
    <property type="project" value="UniProtKB-SubCell"/>
</dbReference>
<sequence>MGSDNGVGTRTSSFGVPDKQASSATDSDAAVVGLNVKLQPAESFPSEIMSAHHHHDHHRPLSSGDAGGPTCGYGTEEVVGRRFIRSGSNTYRDDAAAAAAVFVRTCVQPSDIPTSTPAFNSTGGMPANLGFPFTWAQWKELERQAMVYKYMMASVPVPPDLLLPISPDPSVLAFPLSFGSMYNLNSSNNNDPEPGRCRRTDGKKWRCSRDVAPHHKYCERHMHRGRPRSRKHVEVHGGPGTTTTTTTANKKTRLHNVPPPSPAVPPPKFCRSTTIPSTETIPFFADTKILVPNRHDGFDGVAEGEMVTIDPSSEQQWLNPVKANMGFRTEGSIYNTSDYRDLEPLNLESYTKYGSSQGIIQQNDEFNFFLDPDLVSFDNHHPQIDTTRSFIDAWSNENHNKDHDSPTVSTRGNLSPSSLTLSMAMAAGDALDEDEMGQIQTGLGPNPVSWVGTSATVGGPLAEVLRPSTGPASPGGISPPTTTVSSPSGVLQRTMISQSDSSVCNSPAFGGSAAAPPEVVAFQWLG</sequence>
<evidence type="ECO:0000313" key="9">
    <source>
        <dbReference type="EMBL" id="KAK3042860.1"/>
    </source>
</evidence>
<evidence type="ECO:0000259" key="7">
    <source>
        <dbReference type="PROSITE" id="PS51666"/>
    </source>
</evidence>
<protein>
    <recommendedName>
        <fullName evidence="5">Growth-regulating factor</fullName>
    </recommendedName>
</protein>
<feature type="compositionally biased region" description="Polar residues" evidence="6">
    <location>
        <begin position="1"/>
        <end position="14"/>
    </location>
</feature>
<dbReference type="EMBL" id="JAVXUP010000015">
    <property type="protein sequence ID" value="KAK3042860.1"/>
    <property type="molecule type" value="Genomic_DNA"/>
</dbReference>
<evidence type="ECO:0000256" key="2">
    <source>
        <dbReference type="ARBA" id="ARBA00008122"/>
    </source>
</evidence>
<comment type="similarity">
    <text evidence="2 5">Belongs to the GRF family.</text>
</comment>
<accession>A0AA88XQT5</accession>
<dbReference type="SMART" id="SM00951">
    <property type="entry name" value="QLQ"/>
    <property type="match status" value="1"/>
</dbReference>
<dbReference type="Proteomes" id="UP001188597">
    <property type="component" value="Unassembled WGS sequence"/>
</dbReference>
<feature type="region of interest" description="Disordered" evidence="6">
    <location>
        <begin position="468"/>
        <end position="487"/>
    </location>
</feature>
<evidence type="ECO:0000313" key="10">
    <source>
        <dbReference type="Proteomes" id="UP001188597"/>
    </source>
</evidence>
<dbReference type="GO" id="GO:0099402">
    <property type="term" value="P:plant organ development"/>
    <property type="evidence" value="ECO:0007669"/>
    <property type="project" value="UniProtKB-ARBA"/>
</dbReference>
<keyword evidence="5" id="KW-0010">Activator</keyword>
<dbReference type="InterPro" id="IPR031137">
    <property type="entry name" value="GRF"/>
</dbReference>
<proteinExistence type="inferred from homology"/>
<dbReference type="PROSITE" id="PS51666">
    <property type="entry name" value="QLQ"/>
    <property type="match status" value="1"/>
</dbReference>
<keyword evidence="3 4" id="KW-0539">Nucleus</keyword>
<dbReference type="PANTHER" id="PTHR31602:SF101">
    <property type="entry name" value="GROWTH-REGULATING FACTOR 7"/>
    <property type="match status" value="1"/>
</dbReference>
<feature type="short sequence motif" description="Bipartite nuclear localization signal" evidence="4">
    <location>
        <begin position="196"/>
        <end position="206"/>
    </location>
</feature>
<dbReference type="InterPro" id="IPR014978">
    <property type="entry name" value="Gln-Leu-Gln_QLQ"/>
</dbReference>
<dbReference type="PROSITE" id="PS51667">
    <property type="entry name" value="WRC"/>
    <property type="match status" value="1"/>
</dbReference>
<feature type="compositionally biased region" description="Polar residues" evidence="6">
    <location>
        <begin position="406"/>
        <end position="416"/>
    </location>
</feature>
<comment type="caution">
    <text evidence="9">The sequence shown here is derived from an EMBL/GenBank/DDBJ whole genome shotgun (WGS) entry which is preliminary data.</text>
</comment>
<feature type="short sequence motif" description="Bipartite nuclear localization signal" evidence="4">
    <location>
        <begin position="224"/>
        <end position="231"/>
    </location>
</feature>
<feature type="domain" description="WRC" evidence="8">
    <location>
        <begin position="191"/>
        <end position="235"/>
    </location>
</feature>
<evidence type="ECO:0000256" key="4">
    <source>
        <dbReference type="PROSITE-ProRule" id="PRU01002"/>
    </source>
</evidence>
<name>A0AA88XQT5_9ASTE</name>
<dbReference type="PANTHER" id="PTHR31602">
    <property type="entry name" value="GROWTH-REGULATING FACTOR 5"/>
    <property type="match status" value="1"/>
</dbReference>
<feature type="region of interest" description="Disordered" evidence="6">
    <location>
        <begin position="1"/>
        <end position="27"/>
    </location>
</feature>
<organism evidence="9 10">
    <name type="scientific">Escallonia herrerae</name>
    <dbReference type="NCBI Taxonomy" id="1293975"/>
    <lineage>
        <taxon>Eukaryota</taxon>
        <taxon>Viridiplantae</taxon>
        <taxon>Streptophyta</taxon>
        <taxon>Embryophyta</taxon>
        <taxon>Tracheophyta</taxon>
        <taxon>Spermatophyta</taxon>
        <taxon>Magnoliopsida</taxon>
        <taxon>eudicotyledons</taxon>
        <taxon>Gunneridae</taxon>
        <taxon>Pentapetalae</taxon>
        <taxon>asterids</taxon>
        <taxon>campanulids</taxon>
        <taxon>Escalloniales</taxon>
        <taxon>Escalloniaceae</taxon>
        <taxon>Escallonia</taxon>
    </lineage>
</organism>
<dbReference type="InterPro" id="IPR014977">
    <property type="entry name" value="WRC_dom"/>
</dbReference>
<feature type="compositionally biased region" description="Basic residues" evidence="6">
    <location>
        <begin position="223"/>
        <end position="233"/>
    </location>
</feature>